<dbReference type="GO" id="GO:0008270">
    <property type="term" value="F:zinc ion binding"/>
    <property type="evidence" value="ECO:0007669"/>
    <property type="project" value="UniProtKB-UniRule"/>
</dbReference>
<proteinExistence type="inferred from homology"/>
<dbReference type="GO" id="GO:0006355">
    <property type="term" value="P:regulation of DNA-templated transcription"/>
    <property type="evidence" value="ECO:0007669"/>
    <property type="project" value="UniProtKB-UniRule"/>
</dbReference>
<name>A0A6A6N494_HEVBR</name>
<comment type="caution">
    <text evidence="4">The sequence shown here is derived from an EMBL/GenBank/DDBJ whole genome shotgun (WGS) entry which is preliminary data.</text>
</comment>
<dbReference type="PANTHER" id="PTHR31669:SF251">
    <property type="entry name" value="PROTEIN FAR1-RELATED SEQUENCE"/>
    <property type="match status" value="1"/>
</dbReference>
<reference evidence="4 5" key="1">
    <citation type="journal article" date="2020" name="Mol. Plant">
        <title>The Chromosome-Based Rubber Tree Genome Provides New Insights into Spurge Genome Evolution and Rubber Biosynthesis.</title>
        <authorList>
            <person name="Liu J."/>
            <person name="Shi C."/>
            <person name="Shi C.C."/>
            <person name="Li W."/>
            <person name="Zhang Q.J."/>
            <person name="Zhang Y."/>
            <person name="Li K."/>
            <person name="Lu H.F."/>
            <person name="Shi C."/>
            <person name="Zhu S.T."/>
            <person name="Xiao Z.Y."/>
            <person name="Nan H."/>
            <person name="Yue Y."/>
            <person name="Zhu X.G."/>
            <person name="Wu Y."/>
            <person name="Hong X.N."/>
            <person name="Fan G.Y."/>
            <person name="Tong Y."/>
            <person name="Zhang D."/>
            <person name="Mao C.L."/>
            <person name="Liu Y.L."/>
            <person name="Hao S.J."/>
            <person name="Liu W.Q."/>
            <person name="Lv M.Q."/>
            <person name="Zhang H.B."/>
            <person name="Liu Y."/>
            <person name="Hu-Tang G.R."/>
            <person name="Wang J.P."/>
            <person name="Wang J.H."/>
            <person name="Sun Y.H."/>
            <person name="Ni S.B."/>
            <person name="Chen W.B."/>
            <person name="Zhang X.C."/>
            <person name="Jiao Y.N."/>
            <person name="Eichler E.E."/>
            <person name="Li G.H."/>
            <person name="Liu X."/>
            <person name="Gao L.Z."/>
        </authorList>
    </citation>
    <scope>NUCLEOTIDE SEQUENCE [LARGE SCALE GENOMIC DNA]</scope>
    <source>
        <strain evidence="5">cv. GT1</strain>
        <tissue evidence="4">Leaf</tissue>
    </source>
</reference>
<accession>A0A6A6N494</accession>
<comment type="function">
    <text evidence="1">Putative transcription activator involved in regulating light control of development.</text>
</comment>
<feature type="domain" description="MULE transposase" evidence="3">
    <location>
        <begin position="112"/>
        <end position="175"/>
    </location>
</feature>
<evidence type="ECO:0000256" key="1">
    <source>
        <dbReference type="RuleBase" id="RU367018"/>
    </source>
</evidence>
<dbReference type="InterPro" id="IPR018289">
    <property type="entry name" value="MULE_transposase_dom"/>
</dbReference>
<keyword evidence="1" id="KW-0539">Nucleus</keyword>
<evidence type="ECO:0000259" key="3">
    <source>
        <dbReference type="Pfam" id="PF10551"/>
    </source>
</evidence>
<dbReference type="Pfam" id="PF10551">
    <property type="entry name" value="MULE"/>
    <property type="match status" value="1"/>
</dbReference>
<sequence length="210" mass="24039">MGRSNSNTVRRVLVDIFGRSQSKSQIVNECANGDELSYGQYEDGNQTKIMEEESEENEAKEESQVGEASDGNGNQISVIHDENQQIELAGHDQPPSVGMYYASVNVLFDAYLFLERKALVWLRSLLQKAMAIMWLVAMGGRAPSAIMTYQCESMKSIIREVMPNTTHRFCIWHILCKVPEKLRGVQGNEWLLKLYNERQFWVPVYVNHIF</sequence>
<dbReference type="Proteomes" id="UP000467840">
    <property type="component" value="Chromosome 10"/>
</dbReference>
<dbReference type="GO" id="GO:0005634">
    <property type="term" value="C:nucleus"/>
    <property type="evidence" value="ECO:0007669"/>
    <property type="project" value="UniProtKB-SubCell"/>
</dbReference>
<protein>
    <recommendedName>
        <fullName evidence="1">Protein FAR1-RELATED SEQUENCE</fullName>
    </recommendedName>
</protein>
<evidence type="ECO:0000313" key="4">
    <source>
        <dbReference type="EMBL" id="KAF2320951.1"/>
    </source>
</evidence>
<feature type="region of interest" description="Disordered" evidence="2">
    <location>
        <begin position="35"/>
        <end position="75"/>
    </location>
</feature>
<keyword evidence="1" id="KW-0479">Metal-binding</keyword>
<keyword evidence="1" id="KW-0863">Zinc-finger</keyword>
<dbReference type="PANTHER" id="PTHR31669">
    <property type="entry name" value="PROTEIN FAR1-RELATED SEQUENCE 10-RELATED"/>
    <property type="match status" value="1"/>
</dbReference>
<keyword evidence="5" id="KW-1185">Reference proteome</keyword>
<evidence type="ECO:0000256" key="2">
    <source>
        <dbReference type="SAM" id="MobiDB-lite"/>
    </source>
</evidence>
<comment type="subcellular location">
    <subcellularLocation>
        <location evidence="1">Nucleus</location>
    </subcellularLocation>
</comment>
<dbReference type="AlphaFoldDB" id="A0A6A6N494"/>
<gene>
    <name evidence="4" type="ORF">GH714_032161</name>
</gene>
<comment type="similarity">
    <text evidence="1">Belongs to the FHY3/FAR1 family.</text>
</comment>
<keyword evidence="1" id="KW-0862">Zinc</keyword>
<organism evidence="4 5">
    <name type="scientific">Hevea brasiliensis</name>
    <name type="common">Para rubber tree</name>
    <name type="synonym">Siphonia brasiliensis</name>
    <dbReference type="NCBI Taxonomy" id="3981"/>
    <lineage>
        <taxon>Eukaryota</taxon>
        <taxon>Viridiplantae</taxon>
        <taxon>Streptophyta</taxon>
        <taxon>Embryophyta</taxon>
        <taxon>Tracheophyta</taxon>
        <taxon>Spermatophyta</taxon>
        <taxon>Magnoliopsida</taxon>
        <taxon>eudicotyledons</taxon>
        <taxon>Gunneridae</taxon>
        <taxon>Pentapetalae</taxon>
        <taxon>rosids</taxon>
        <taxon>fabids</taxon>
        <taxon>Malpighiales</taxon>
        <taxon>Euphorbiaceae</taxon>
        <taxon>Crotonoideae</taxon>
        <taxon>Micrandreae</taxon>
        <taxon>Hevea</taxon>
    </lineage>
</organism>
<dbReference type="EMBL" id="JAAGAX010000003">
    <property type="protein sequence ID" value="KAF2320951.1"/>
    <property type="molecule type" value="Genomic_DNA"/>
</dbReference>
<dbReference type="InterPro" id="IPR031052">
    <property type="entry name" value="FHY3/FAR1"/>
</dbReference>
<evidence type="ECO:0000313" key="5">
    <source>
        <dbReference type="Proteomes" id="UP000467840"/>
    </source>
</evidence>